<feature type="domain" description="Transposase InsH N-terminal" evidence="1">
    <location>
        <begin position="21"/>
        <end position="94"/>
    </location>
</feature>
<proteinExistence type="predicted"/>
<dbReference type="InterPro" id="IPR008490">
    <property type="entry name" value="Transposase_InsH_N"/>
</dbReference>
<accession>A0A1K1RK65</accession>
<protein>
    <submittedName>
        <fullName evidence="2">Transposase domain</fullName>
    </submittedName>
</protein>
<feature type="non-terminal residue" evidence="2">
    <location>
        <position position="94"/>
    </location>
</feature>
<keyword evidence="3" id="KW-1185">Reference proteome</keyword>
<dbReference type="PANTHER" id="PTHR33408:SF2">
    <property type="entry name" value="TRANSPOSASE DDE DOMAIN-CONTAINING PROTEIN"/>
    <property type="match status" value="1"/>
</dbReference>
<dbReference type="OrthoDB" id="1121830at2"/>
<sequence length="94" mass="10930">MSRKVTWKIYDQGQLSLLPPSYDDLVPQNHPVRIVNTILDSVDLSSLEKTYRGGGTSSYHPKVLLKILVYAYLRNLYSSRKIEQALHENIHFIW</sequence>
<dbReference type="EMBL" id="FPJE01000027">
    <property type="protein sequence ID" value="SFW72102.1"/>
    <property type="molecule type" value="Genomic_DNA"/>
</dbReference>
<evidence type="ECO:0000259" key="1">
    <source>
        <dbReference type="Pfam" id="PF05598"/>
    </source>
</evidence>
<dbReference type="STRING" id="1150368.SAMN02927921_03628"/>
<reference evidence="2 3" key="1">
    <citation type="submission" date="2016-11" db="EMBL/GenBank/DDBJ databases">
        <authorList>
            <person name="Jaros S."/>
            <person name="Januszkiewicz K."/>
            <person name="Wedrychowicz H."/>
        </authorList>
    </citation>
    <scope>NUCLEOTIDE SEQUENCE [LARGE SCALE GENOMIC DNA]</scope>
    <source>
        <strain evidence="2 3">CGMCC 1.12145</strain>
    </source>
</reference>
<dbReference type="RefSeq" id="WP_139276305.1">
    <property type="nucleotide sequence ID" value="NZ_FPJE01000027.1"/>
</dbReference>
<evidence type="ECO:0000313" key="3">
    <source>
        <dbReference type="Proteomes" id="UP000182248"/>
    </source>
</evidence>
<organism evidence="2 3">
    <name type="scientific">Sinomicrobium oceani</name>
    <dbReference type="NCBI Taxonomy" id="1150368"/>
    <lineage>
        <taxon>Bacteria</taxon>
        <taxon>Pseudomonadati</taxon>
        <taxon>Bacteroidota</taxon>
        <taxon>Flavobacteriia</taxon>
        <taxon>Flavobacteriales</taxon>
        <taxon>Flavobacteriaceae</taxon>
        <taxon>Sinomicrobium</taxon>
    </lineage>
</organism>
<evidence type="ECO:0000313" key="2">
    <source>
        <dbReference type="EMBL" id="SFW72102.1"/>
    </source>
</evidence>
<dbReference type="Pfam" id="PF05598">
    <property type="entry name" value="DUF772"/>
    <property type="match status" value="1"/>
</dbReference>
<dbReference type="PANTHER" id="PTHR33408">
    <property type="entry name" value="TRANSPOSASE"/>
    <property type="match status" value="1"/>
</dbReference>
<gene>
    <name evidence="2" type="ORF">SAMN02927921_03628</name>
</gene>
<dbReference type="AlphaFoldDB" id="A0A1K1RK65"/>
<name>A0A1K1RK65_9FLAO</name>
<dbReference type="Proteomes" id="UP000182248">
    <property type="component" value="Unassembled WGS sequence"/>
</dbReference>